<reference evidence="3 4" key="1">
    <citation type="submission" date="2018-11" db="EMBL/GenBank/DDBJ databases">
        <title>Genome sequencing of Lautropia sp. KCOM 2505 (= ChDC F240).</title>
        <authorList>
            <person name="Kook J.-K."/>
            <person name="Park S.-N."/>
            <person name="Lim Y.K."/>
        </authorList>
    </citation>
    <scope>NUCLEOTIDE SEQUENCE [LARGE SCALE GENOMIC DNA]</scope>
    <source>
        <strain evidence="3 4">KCOM 2505</strain>
    </source>
</reference>
<organism evidence="3 4">
    <name type="scientific">Lautropia dentalis</name>
    <dbReference type="NCBI Taxonomy" id="2490857"/>
    <lineage>
        <taxon>Bacteria</taxon>
        <taxon>Pseudomonadati</taxon>
        <taxon>Pseudomonadota</taxon>
        <taxon>Betaproteobacteria</taxon>
        <taxon>Burkholderiales</taxon>
        <taxon>Burkholderiaceae</taxon>
        <taxon>Lautropia</taxon>
    </lineage>
</organism>
<dbReference type="PANTHER" id="PTHR11105">
    <property type="entry name" value="CITRATE LYASE SUBUNIT BETA-RELATED"/>
    <property type="match status" value="1"/>
</dbReference>
<accession>A0A3R8LPW7</accession>
<dbReference type="OrthoDB" id="8481499at2"/>
<dbReference type="RefSeq" id="WP_125095032.1">
    <property type="nucleotide sequence ID" value="NZ_RRUE01000001.1"/>
</dbReference>
<keyword evidence="1" id="KW-0479">Metal-binding</keyword>
<dbReference type="InterPro" id="IPR015813">
    <property type="entry name" value="Pyrv/PenolPyrv_kinase-like_dom"/>
</dbReference>
<dbReference type="EMBL" id="RRUE01000001">
    <property type="protein sequence ID" value="RRN45603.1"/>
    <property type="molecule type" value="Genomic_DNA"/>
</dbReference>
<dbReference type="GO" id="GO:0046872">
    <property type="term" value="F:metal ion binding"/>
    <property type="evidence" value="ECO:0007669"/>
    <property type="project" value="UniProtKB-KW"/>
</dbReference>
<dbReference type="Proteomes" id="UP000270261">
    <property type="component" value="Unassembled WGS sequence"/>
</dbReference>
<feature type="domain" description="HpcH/HpaI aldolase/citrate lyase" evidence="2">
    <location>
        <begin position="66"/>
        <end position="259"/>
    </location>
</feature>
<evidence type="ECO:0000256" key="1">
    <source>
        <dbReference type="ARBA" id="ARBA00022723"/>
    </source>
</evidence>
<dbReference type="GO" id="GO:0047777">
    <property type="term" value="F:(S)-citramalyl-CoA lyase activity"/>
    <property type="evidence" value="ECO:0007669"/>
    <property type="project" value="TreeGrafter"/>
</dbReference>
<evidence type="ECO:0000259" key="2">
    <source>
        <dbReference type="Pfam" id="PF03328"/>
    </source>
</evidence>
<dbReference type="Gene3D" id="6.10.140.960">
    <property type="match status" value="1"/>
</dbReference>
<comment type="caution">
    <text evidence="3">The sequence shown here is derived from an EMBL/GenBank/DDBJ whole genome shotgun (WGS) entry which is preliminary data.</text>
</comment>
<dbReference type="PANTHER" id="PTHR11105:SF0">
    <property type="entry name" value="CITRAMALYL-COA LYASE, MITOCHONDRIAL"/>
    <property type="match status" value="1"/>
</dbReference>
<name>A0A3R8LPW7_9BURK</name>
<dbReference type="SUPFAM" id="SSF51621">
    <property type="entry name" value="Phosphoenolpyruvate/pyruvate domain"/>
    <property type="match status" value="1"/>
</dbReference>
<protein>
    <submittedName>
        <fullName evidence="3">CoA ester lyase</fullName>
    </submittedName>
</protein>
<keyword evidence="4" id="KW-1185">Reference proteome</keyword>
<dbReference type="InterPro" id="IPR040186">
    <property type="entry name" value="Citramalyl-CoA_lyase"/>
</dbReference>
<sequence length="354" mass="37323">MAGRAAPLSPDAVLYREHDRQPGLPVCDHYCGSAALLAKSLALQARLGPVLDVTADCEDGAAAGDELAHARLMAEGIASEGNRFGRVGARTHAVGHPAFAGEVEALMGGAGRRLAYLTLPKVQDVAAVAQADALLREHEARLGREPPVPLQVLIESPAALARLDAIAAHPRVEALCFGLMDYVSSFGGAVGSDALHGSRQFEHPLLARALADIALSAHAHGKVAVHSVTLAIGDGEAAGRDAQRAAHDFGYQRKWSIHPVQVAPIIAAFRPALNEVQQAAGILLAAREAGWGPVRHDGHLHDRASYRYWWQVLQRAHRTGVSLPSEAAAAFFGDVRRDAKPDAPASLSQAGDVQ</sequence>
<dbReference type="AlphaFoldDB" id="A0A3R8LPW7"/>
<proteinExistence type="predicted"/>
<dbReference type="InterPro" id="IPR040442">
    <property type="entry name" value="Pyrv_kinase-like_dom_sf"/>
</dbReference>
<gene>
    <name evidence="3" type="ORF">EHV23_05420</name>
</gene>
<keyword evidence="3" id="KW-0456">Lyase</keyword>
<evidence type="ECO:0000313" key="4">
    <source>
        <dbReference type="Proteomes" id="UP000270261"/>
    </source>
</evidence>
<dbReference type="Pfam" id="PF03328">
    <property type="entry name" value="HpcH_HpaI"/>
    <property type="match status" value="1"/>
</dbReference>
<dbReference type="InterPro" id="IPR005000">
    <property type="entry name" value="Aldolase/citrate-lyase_domain"/>
</dbReference>
<dbReference type="Gene3D" id="3.20.20.60">
    <property type="entry name" value="Phosphoenolpyruvate-binding domains"/>
    <property type="match status" value="1"/>
</dbReference>
<evidence type="ECO:0000313" key="3">
    <source>
        <dbReference type="EMBL" id="RRN45603.1"/>
    </source>
</evidence>
<dbReference type="GO" id="GO:0106064">
    <property type="term" value="P:regulation of cobalamin metabolic process"/>
    <property type="evidence" value="ECO:0007669"/>
    <property type="project" value="TreeGrafter"/>
</dbReference>